<sequence length="69" mass="7883">MEEDERTRWLPESFFVFCFGIVGGGLVRCSGLVGGPKGTRGFGRRLRERLLEVSKTEDRVLFVFGDWDL</sequence>
<accession>A0A2J6SYI8</accession>
<evidence type="ECO:0000256" key="1">
    <source>
        <dbReference type="SAM" id="Phobius"/>
    </source>
</evidence>
<evidence type="ECO:0000313" key="3">
    <source>
        <dbReference type="Proteomes" id="UP000235371"/>
    </source>
</evidence>
<gene>
    <name evidence="2" type="ORF">K444DRAFT_616900</name>
</gene>
<dbReference type="RefSeq" id="XP_024732733.1">
    <property type="nucleotide sequence ID" value="XM_024881010.1"/>
</dbReference>
<proteinExistence type="predicted"/>
<keyword evidence="1" id="KW-0812">Transmembrane</keyword>
<dbReference type="GeneID" id="36589087"/>
<feature type="transmembrane region" description="Helical" evidence="1">
    <location>
        <begin position="14"/>
        <end position="35"/>
    </location>
</feature>
<keyword evidence="1" id="KW-1133">Transmembrane helix</keyword>
<dbReference type="InParanoid" id="A0A2J6SYI8"/>
<evidence type="ECO:0000313" key="2">
    <source>
        <dbReference type="EMBL" id="PMD55829.1"/>
    </source>
</evidence>
<dbReference type="Proteomes" id="UP000235371">
    <property type="component" value="Unassembled WGS sequence"/>
</dbReference>
<dbReference type="EMBL" id="KZ613854">
    <property type="protein sequence ID" value="PMD55829.1"/>
    <property type="molecule type" value="Genomic_DNA"/>
</dbReference>
<organism evidence="2 3">
    <name type="scientific">Hyaloscypha bicolor E</name>
    <dbReference type="NCBI Taxonomy" id="1095630"/>
    <lineage>
        <taxon>Eukaryota</taxon>
        <taxon>Fungi</taxon>
        <taxon>Dikarya</taxon>
        <taxon>Ascomycota</taxon>
        <taxon>Pezizomycotina</taxon>
        <taxon>Leotiomycetes</taxon>
        <taxon>Helotiales</taxon>
        <taxon>Hyaloscyphaceae</taxon>
        <taxon>Hyaloscypha</taxon>
        <taxon>Hyaloscypha bicolor</taxon>
    </lineage>
</organism>
<name>A0A2J6SYI8_9HELO</name>
<dbReference type="AlphaFoldDB" id="A0A2J6SYI8"/>
<reference evidence="2 3" key="1">
    <citation type="submission" date="2016-04" db="EMBL/GenBank/DDBJ databases">
        <title>A degradative enzymes factory behind the ericoid mycorrhizal symbiosis.</title>
        <authorList>
            <consortium name="DOE Joint Genome Institute"/>
            <person name="Martino E."/>
            <person name="Morin E."/>
            <person name="Grelet G."/>
            <person name="Kuo A."/>
            <person name="Kohler A."/>
            <person name="Daghino S."/>
            <person name="Barry K."/>
            <person name="Choi C."/>
            <person name="Cichocki N."/>
            <person name="Clum A."/>
            <person name="Copeland A."/>
            <person name="Hainaut M."/>
            <person name="Haridas S."/>
            <person name="Labutti K."/>
            <person name="Lindquist E."/>
            <person name="Lipzen A."/>
            <person name="Khouja H.-R."/>
            <person name="Murat C."/>
            <person name="Ohm R."/>
            <person name="Olson A."/>
            <person name="Spatafora J."/>
            <person name="Veneault-Fourrey C."/>
            <person name="Henrissat B."/>
            <person name="Grigoriev I."/>
            <person name="Martin F."/>
            <person name="Perotto S."/>
        </authorList>
    </citation>
    <scope>NUCLEOTIDE SEQUENCE [LARGE SCALE GENOMIC DNA]</scope>
    <source>
        <strain evidence="2 3">E</strain>
    </source>
</reference>
<protein>
    <submittedName>
        <fullName evidence="2">Uncharacterized protein</fullName>
    </submittedName>
</protein>
<keyword evidence="1" id="KW-0472">Membrane</keyword>
<keyword evidence="3" id="KW-1185">Reference proteome</keyword>